<dbReference type="InterPro" id="IPR003820">
    <property type="entry name" value="KdpC"/>
</dbReference>
<keyword evidence="5 11" id="KW-0547">Nucleotide-binding</keyword>
<keyword evidence="10 11" id="KW-0472">Membrane</keyword>
<keyword evidence="6 11" id="KW-0067">ATP-binding</keyword>
<keyword evidence="4 11" id="KW-0812">Transmembrane</keyword>
<comment type="similarity">
    <text evidence="11">Belongs to the KdpC family.</text>
</comment>
<keyword evidence="3 11" id="KW-0633">Potassium transport</keyword>
<evidence type="ECO:0000256" key="3">
    <source>
        <dbReference type="ARBA" id="ARBA00022538"/>
    </source>
</evidence>
<evidence type="ECO:0000256" key="11">
    <source>
        <dbReference type="HAMAP-Rule" id="MF_00276"/>
    </source>
</evidence>
<keyword evidence="2 11" id="KW-1003">Cell membrane</keyword>
<dbReference type="NCBIfam" id="NF001454">
    <property type="entry name" value="PRK00315.1"/>
    <property type="match status" value="1"/>
</dbReference>
<comment type="caution">
    <text evidence="12">The sequence shown here is derived from an EMBL/GenBank/DDBJ whole genome shotgun (WGS) entry which is preliminary data.</text>
</comment>
<evidence type="ECO:0000256" key="6">
    <source>
        <dbReference type="ARBA" id="ARBA00022840"/>
    </source>
</evidence>
<dbReference type="GO" id="GO:0005886">
    <property type="term" value="C:plasma membrane"/>
    <property type="evidence" value="ECO:0007669"/>
    <property type="project" value="UniProtKB-SubCell"/>
</dbReference>
<dbReference type="PANTHER" id="PTHR30042:SF2">
    <property type="entry name" value="POTASSIUM-TRANSPORTING ATPASE KDPC SUBUNIT"/>
    <property type="match status" value="1"/>
</dbReference>
<proteinExistence type="inferred from homology"/>
<evidence type="ECO:0000313" key="13">
    <source>
        <dbReference type="Proteomes" id="UP000254958"/>
    </source>
</evidence>
<keyword evidence="9 11" id="KW-0406">Ion transport</keyword>
<keyword evidence="13" id="KW-1185">Reference proteome</keyword>
<evidence type="ECO:0000256" key="1">
    <source>
        <dbReference type="ARBA" id="ARBA00022448"/>
    </source>
</evidence>
<organism evidence="12 13">
    <name type="scientific">Gluconacetobacter liquefaciens</name>
    <name type="common">Acetobacter liquefaciens</name>
    <dbReference type="NCBI Taxonomy" id="89584"/>
    <lineage>
        <taxon>Bacteria</taxon>
        <taxon>Pseudomonadati</taxon>
        <taxon>Pseudomonadota</taxon>
        <taxon>Alphaproteobacteria</taxon>
        <taxon>Acetobacterales</taxon>
        <taxon>Acetobacteraceae</taxon>
        <taxon>Gluconacetobacter</taxon>
    </lineage>
</organism>
<comment type="subunit">
    <text evidence="11">The system is composed of three essential subunits: KdpA, KdpB and KdpC.</text>
</comment>
<dbReference type="AlphaFoldDB" id="A0A370FZC1"/>
<feature type="transmembrane region" description="Helical" evidence="11">
    <location>
        <begin position="12"/>
        <end position="37"/>
    </location>
</feature>
<dbReference type="PANTHER" id="PTHR30042">
    <property type="entry name" value="POTASSIUM-TRANSPORTING ATPASE C CHAIN"/>
    <property type="match status" value="1"/>
</dbReference>
<keyword evidence="1 11" id="KW-0813">Transport</keyword>
<accession>A0A370FZC1</accession>
<evidence type="ECO:0000256" key="5">
    <source>
        <dbReference type="ARBA" id="ARBA00022741"/>
    </source>
</evidence>
<keyword evidence="8 11" id="KW-1133">Transmembrane helix</keyword>
<evidence type="ECO:0000256" key="9">
    <source>
        <dbReference type="ARBA" id="ARBA00023065"/>
    </source>
</evidence>
<evidence type="ECO:0000256" key="2">
    <source>
        <dbReference type="ARBA" id="ARBA00022475"/>
    </source>
</evidence>
<sequence>MTIVRTIRPALVVFLFLSVVTGILYPLAMAGVAGYVLPRQAGGSLVMKGDRLVGSTLIGQDFADARYFHGRPSVTVGPDPADPSKTVAQPYNAAASMASNAGPTSRALVERVAAAVSRLKADNPEAVLAGLPVPMDLVTSSGSGLDPDISPQGALFQVARVARVRHLGEETVRALVDRMVERPLMGWLGEPRVNVLELNLALDTLH</sequence>
<name>A0A370FZC1_GLULI</name>
<dbReference type="Pfam" id="PF02669">
    <property type="entry name" value="KdpC"/>
    <property type="match status" value="1"/>
</dbReference>
<evidence type="ECO:0000313" key="12">
    <source>
        <dbReference type="EMBL" id="RDI36981.1"/>
    </source>
</evidence>
<dbReference type="HAMAP" id="MF_00276">
    <property type="entry name" value="KdpC"/>
    <property type="match status" value="1"/>
</dbReference>
<dbReference type="NCBIfam" id="TIGR00681">
    <property type="entry name" value="kdpC"/>
    <property type="match status" value="1"/>
</dbReference>
<dbReference type="EMBL" id="QQAW01000007">
    <property type="protein sequence ID" value="RDI36981.1"/>
    <property type="molecule type" value="Genomic_DNA"/>
</dbReference>
<dbReference type="Proteomes" id="UP000254958">
    <property type="component" value="Unassembled WGS sequence"/>
</dbReference>
<dbReference type="GO" id="GO:0005524">
    <property type="term" value="F:ATP binding"/>
    <property type="evidence" value="ECO:0007669"/>
    <property type="project" value="UniProtKB-UniRule"/>
</dbReference>
<gene>
    <name evidence="11" type="primary">kdpC</name>
    <name evidence="12" type="ORF">C7453_10727</name>
</gene>
<evidence type="ECO:0000256" key="10">
    <source>
        <dbReference type="ARBA" id="ARBA00023136"/>
    </source>
</evidence>
<comment type="subcellular location">
    <subcellularLocation>
        <location evidence="11">Cell membrane</location>
        <topology evidence="11">Single-pass membrane protein</topology>
    </subcellularLocation>
</comment>
<evidence type="ECO:0000256" key="8">
    <source>
        <dbReference type="ARBA" id="ARBA00022989"/>
    </source>
</evidence>
<dbReference type="RefSeq" id="WP_211311057.1">
    <property type="nucleotide sequence ID" value="NZ_BJMI01000022.1"/>
</dbReference>
<evidence type="ECO:0000256" key="4">
    <source>
        <dbReference type="ARBA" id="ARBA00022692"/>
    </source>
</evidence>
<dbReference type="PIRSF" id="PIRSF001296">
    <property type="entry name" value="K_ATPase_KdpC"/>
    <property type="match status" value="1"/>
</dbReference>
<reference evidence="12 13" key="1">
    <citation type="submission" date="2018-07" db="EMBL/GenBank/DDBJ databases">
        <title>Genomic Encyclopedia of Type Strains, Phase IV (KMG-IV): sequencing the most valuable type-strain genomes for metagenomic binning, comparative biology and taxonomic classification.</title>
        <authorList>
            <person name="Goeker M."/>
        </authorList>
    </citation>
    <scope>NUCLEOTIDE SEQUENCE [LARGE SCALE GENOMIC DNA]</scope>
    <source>
        <strain evidence="12 13">DSM 5603</strain>
    </source>
</reference>
<protein>
    <recommendedName>
        <fullName evidence="11">Potassium-transporting ATPase KdpC subunit</fullName>
    </recommendedName>
    <alternativeName>
        <fullName evidence="11">ATP phosphohydrolase [potassium-transporting] C chain</fullName>
    </alternativeName>
    <alternativeName>
        <fullName evidence="11">Potassium-binding and translocating subunit C</fullName>
    </alternativeName>
    <alternativeName>
        <fullName evidence="11">Potassium-translocating ATPase C chain</fullName>
    </alternativeName>
</protein>
<comment type="function">
    <text evidence="11">Part of the high-affinity ATP-driven potassium transport (or Kdp) system, which catalyzes the hydrolysis of ATP coupled with the electrogenic transport of potassium into the cytoplasm. This subunit acts as a catalytic chaperone that increases the ATP-binding affinity of the ATP-hydrolyzing subunit KdpB by the formation of a transient KdpB/KdpC/ATP ternary complex.</text>
</comment>
<keyword evidence="7 11" id="KW-0630">Potassium</keyword>
<evidence type="ECO:0000256" key="7">
    <source>
        <dbReference type="ARBA" id="ARBA00022958"/>
    </source>
</evidence>
<dbReference type="GO" id="GO:0008556">
    <property type="term" value="F:P-type potassium transmembrane transporter activity"/>
    <property type="evidence" value="ECO:0007669"/>
    <property type="project" value="InterPro"/>
</dbReference>